<dbReference type="GO" id="GO:0030527">
    <property type="term" value="F:structural constituent of chromatin"/>
    <property type="evidence" value="ECO:0007669"/>
    <property type="project" value="InterPro"/>
</dbReference>
<evidence type="ECO:0000256" key="1">
    <source>
        <dbReference type="ARBA" id="ARBA00010529"/>
    </source>
</evidence>
<evidence type="ECO:0000313" key="9">
    <source>
        <dbReference type="EMBL" id="HDD53448.1"/>
    </source>
</evidence>
<keyword evidence="7" id="KW-0233">DNA recombination</keyword>
<dbReference type="PRINTS" id="PR01727">
    <property type="entry name" value="DNABINDINGHU"/>
</dbReference>
<dbReference type="AlphaFoldDB" id="A0A7C0U6Q5"/>
<evidence type="ECO:0000256" key="5">
    <source>
        <dbReference type="ARBA" id="ARBA00023125"/>
    </source>
</evidence>
<dbReference type="SUPFAM" id="SSF47729">
    <property type="entry name" value="IHF-like DNA-binding proteins"/>
    <property type="match status" value="1"/>
</dbReference>
<gene>
    <name evidence="9" type="ORF">ENF32_05210</name>
</gene>
<organism evidence="9">
    <name type="scientific">Thermosulfidibacter takaii</name>
    <dbReference type="NCBI Taxonomy" id="412593"/>
    <lineage>
        <taxon>Bacteria</taxon>
        <taxon>Pseudomonadati</taxon>
        <taxon>Thermosulfidibacterota</taxon>
        <taxon>Thermosulfidibacteria</taxon>
        <taxon>Thermosulfidibacterales</taxon>
        <taxon>Thermosulfidibacteraceae</taxon>
    </lineage>
</organism>
<accession>A0A7C0U6Q5</accession>
<comment type="caution">
    <text evidence="9">The sequence shown here is derived from an EMBL/GenBank/DDBJ whole genome shotgun (WGS) entry which is preliminary data.</text>
</comment>
<keyword evidence="5" id="KW-0238">DNA-binding</keyword>
<evidence type="ECO:0000256" key="3">
    <source>
        <dbReference type="ARBA" id="ARBA00022845"/>
    </source>
</evidence>
<dbReference type="Gene3D" id="4.10.520.10">
    <property type="entry name" value="IHF-like DNA-binding proteins"/>
    <property type="match status" value="1"/>
</dbReference>
<dbReference type="GO" id="GO:0006310">
    <property type="term" value="P:DNA recombination"/>
    <property type="evidence" value="ECO:0007669"/>
    <property type="project" value="UniProtKB-KW"/>
</dbReference>
<comment type="similarity">
    <text evidence="1 8">Belongs to the bacterial histone-like protein family.</text>
</comment>
<dbReference type="Pfam" id="PF00216">
    <property type="entry name" value="Bac_DNA_binding"/>
    <property type="match status" value="1"/>
</dbReference>
<name>A0A7C0U6Q5_9BACT</name>
<dbReference type="CDD" id="cd13835">
    <property type="entry name" value="IHF_A"/>
    <property type="match status" value="1"/>
</dbReference>
<dbReference type="GO" id="GO:0003677">
    <property type="term" value="F:DNA binding"/>
    <property type="evidence" value="ECO:0007669"/>
    <property type="project" value="UniProtKB-KW"/>
</dbReference>
<dbReference type="EMBL" id="DQWS01000192">
    <property type="protein sequence ID" value="HDD53448.1"/>
    <property type="molecule type" value="Genomic_DNA"/>
</dbReference>
<proteinExistence type="inferred from homology"/>
<evidence type="ECO:0000256" key="6">
    <source>
        <dbReference type="ARBA" id="ARBA00023163"/>
    </source>
</evidence>
<keyword evidence="3" id="KW-0810">Translation regulation</keyword>
<dbReference type="GO" id="GO:0009893">
    <property type="term" value="P:positive regulation of metabolic process"/>
    <property type="evidence" value="ECO:0007669"/>
    <property type="project" value="UniProtKB-ARBA"/>
</dbReference>
<reference evidence="9" key="1">
    <citation type="journal article" date="2020" name="mSystems">
        <title>Genome- and Community-Level Interaction Insights into Carbon Utilization and Element Cycling Functions of Hydrothermarchaeota in Hydrothermal Sediment.</title>
        <authorList>
            <person name="Zhou Z."/>
            <person name="Liu Y."/>
            <person name="Xu W."/>
            <person name="Pan J."/>
            <person name="Luo Z.H."/>
            <person name="Li M."/>
        </authorList>
    </citation>
    <scope>NUCLEOTIDE SEQUENCE [LARGE SCALE GENOMIC DNA]</scope>
    <source>
        <strain evidence="9">HyVt-115</strain>
    </source>
</reference>
<sequence>MIKSDIIARVMEELGYTRARADRAVNAVLETVIEALGQGENVIIRKFGSFEVYNSKRRKGRNLKTGEEVPIPPQRVVRFKPSKKLKFVED</sequence>
<dbReference type="GO" id="GO:0005829">
    <property type="term" value="C:cytosol"/>
    <property type="evidence" value="ECO:0007669"/>
    <property type="project" value="TreeGrafter"/>
</dbReference>
<dbReference type="Proteomes" id="UP000885690">
    <property type="component" value="Unassembled WGS sequence"/>
</dbReference>
<dbReference type="GO" id="GO:0006355">
    <property type="term" value="P:regulation of DNA-templated transcription"/>
    <property type="evidence" value="ECO:0007669"/>
    <property type="project" value="InterPro"/>
</dbReference>
<dbReference type="PANTHER" id="PTHR33175:SF2">
    <property type="entry name" value="INTEGRATION HOST FACTOR SUBUNIT ALPHA"/>
    <property type="match status" value="1"/>
</dbReference>
<evidence type="ECO:0000256" key="4">
    <source>
        <dbReference type="ARBA" id="ARBA00023015"/>
    </source>
</evidence>
<dbReference type="PANTHER" id="PTHR33175">
    <property type="entry name" value="DNA-BINDING PROTEIN HU"/>
    <property type="match status" value="1"/>
</dbReference>
<keyword evidence="4" id="KW-0805">Transcription regulation</keyword>
<keyword evidence="6" id="KW-0804">Transcription</keyword>
<dbReference type="SMART" id="SM00411">
    <property type="entry name" value="BHL"/>
    <property type="match status" value="1"/>
</dbReference>
<evidence type="ECO:0000256" key="7">
    <source>
        <dbReference type="ARBA" id="ARBA00023172"/>
    </source>
</evidence>
<dbReference type="InterPro" id="IPR005684">
    <property type="entry name" value="IHF_alpha"/>
</dbReference>
<evidence type="ECO:0000256" key="8">
    <source>
        <dbReference type="RuleBase" id="RU003939"/>
    </source>
</evidence>
<dbReference type="InterPro" id="IPR010992">
    <property type="entry name" value="IHF-like_DNA-bd_dom_sf"/>
</dbReference>
<protein>
    <recommendedName>
        <fullName evidence="2">Integration host factor subunit alpha</fullName>
    </recommendedName>
</protein>
<evidence type="ECO:0000256" key="2">
    <source>
        <dbReference type="ARBA" id="ARBA00018329"/>
    </source>
</evidence>
<dbReference type="GO" id="GO:0006417">
    <property type="term" value="P:regulation of translation"/>
    <property type="evidence" value="ECO:0007669"/>
    <property type="project" value="UniProtKB-KW"/>
</dbReference>
<dbReference type="InterPro" id="IPR000119">
    <property type="entry name" value="Hist_DNA-bd"/>
</dbReference>